<evidence type="ECO:0000256" key="4">
    <source>
        <dbReference type="ARBA" id="ARBA00022643"/>
    </source>
</evidence>
<reference evidence="7 8" key="1">
    <citation type="submission" date="2018-02" db="EMBL/GenBank/DDBJ databases">
        <title>Complete genome sequencing of Faecalibacterium prausnitzii strains isolated from the human gut.</title>
        <authorList>
            <person name="Fitzgerald B.C."/>
            <person name="Shkoporov A.N."/>
            <person name="Ross P.R."/>
            <person name="Hill C."/>
        </authorList>
    </citation>
    <scope>NUCLEOTIDE SEQUENCE [LARGE SCALE GENOMIC DNA]</scope>
    <source>
        <strain evidence="7 8">APC942/32-1</strain>
    </source>
</reference>
<dbReference type="Proteomes" id="UP000251144">
    <property type="component" value="Unassembled WGS sequence"/>
</dbReference>
<evidence type="ECO:0000256" key="1">
    <source>
        <dbReference type="ARBA" id="ARBA00022448"/>
    </source>
</evidence>
<organism evidence="7 8">
    <name type="scientific">Faecalibacterium prausnitzii</name>
    <dbReference type="NCBI Taxonomy" id="853"/>
    <lineage>
        <taxon>Bacteria</taxon>
        <taxon>Bacillati</taxon>
        <taxon>Bacillota</taxon>
        <taxon>Clostridia</taxon>
        <taxon>Eubacteriales</taxon>
        <taxon>Oscillospiraceae</taxon>
        <taxon>Faecalibacterium</taxon>
    </lineage>
</organism>
<dbReference type="GO" id="GO:0009055">
    <property type="term" value="F:electron transfer activity"/>
    <property type="evidence" value="ECO:0007669"/>
    <property type="project" value="InterPro"/>
</dbReference>
<feature type="domain" description="FMN-binding" evidence="6">
    <location>
        <begin position="93"/>
        <end position="178"/>
    </location>
</feature>
<dbReference type="PANTHER" id="PTHR36118">
    <property type="entry name" value="ION-TRANSLOCATING OXIDOREDUCTASE COMPLEX SUBUNIT G"/>
    <property type="match status" value="1"/>
</dbReference>
<name>A0A329TTN8_9FIRM</name>
<evidence type="ECO:0000313" key="8">
    <source>
        <dbReference type="Proteomes" id="UP000251144"/>
    </source>
</evidence>
<keyword evidence="2" id="KW-0597">Phosphoprotein</keyword>
<dbReference type="InterPro" id="IPR007329">
    <property type="entry name" value="FMN-bd"/>
</dbReference>
<dbReference type="GO" id="GO:0010181">
    <property type="term" value="F:FMN binding"/>
    <property type="evidence" value="ECO:0007669"/>
    <property type="project" value="InterPro"/>
</dbReference>
<accession>A0A329TTN8</accession>
<dbReference type="Pfam" id="PF04205">
    <property type="entry name" value="FMN_bind"/>
    <property type="match status" value="1"/>
</dbReference>
<keyword evidence="3" id="KW-0285">Flavoprotein</keyword>
<evidence type="ECO:0000259" key="6">
    <source>
        <dbReference type="SMART" id="SM00900"/>
    </source>
</evidence>
<sequence length="182" mass="18962">MNKSTWESTVKPVVVLSVIALVVSFLLALVNSFTAPIIEENQKAATLAAYVDVMPTVSDAKTLEEVTGFTTENVTGVVKAEDGSIAIKAEEKGFDGGILTVIMGYDTNGTVTGIWVDASTQTKGIGSNVATDTFLAQFNGMDGTQNIAIGQGGFDAYSGATISSKALFAAINDCVNCYNELA</sequence>
<dbReference type="AlphaFoldDB" id="A0A329TTN8"/>
<protein>
    <submittedName>
        <fullName evidence="7">Electron transporter RnfG</fullName>
    </submittedName>
</protein>
<keyword evidence="1" id="KW-0813">Transport</keyword>
<dbReference type="SMART" id="SM00900">
    <property type="entry name" value="FMN_bind"/>
    <property type="match status" value="1"/>
</dbReference>
<evidence type="ECO:0000256" key="5">
    <source>
        <dbReference type="ARBA" id="ARBA00022982"/>
    </source>
</evidence>
<dbReference type="OrthoDB" id="1861210at2"/>
<dbReference type="PANTHER" id="PTHR36118:SF1">
    <property type="entry name" value="ION-TRANSLOCATING OXIDOREDUCTASE COMPLEX SUBUNIT G"/>
    <property type="match status" value="1"/>
</dbReference>
<evidence type="ECO:0000256" key="2">
    <source>
        <dbReference type="ARBA" id="ARBA00022553"/>
    </source>
</evidence>
<keyword evidence="4" id="KW-0288">FMN</keyword>
<proteinExistence type="predicted"/>
<dbReference type="EMBL" id="PRLB01000013">
    <property type="protein sequence ID" value="RAW53231.1"/>
    <property type="molecule type" value="Genomic_DNA"/>
</dbReference>
<evidence type="ECO:0000256" key="3">
    <source>
        <dbReference type="ARBA" id="ARBA00022630"/>
    </source>
</evidence>
<dbReference type="RefSeq" id="WP_158401502.1">
    <property type="nucleotide sequence ID" value="NZ_PRLB01000013.1"/>
</dbReference>
<dbReference type="GO" id="GO:0022900">
    <property type="term" value="P:electron transport chain"/>
    <property type="evidence" value="ECO:0007669"/>
    <property type="project" value="InterPro"/>
</dbReference>
<evidence type="ECO:0000313" key="7">
    <source>
        <dbReference type="EMBL" id="RAW53231.1"/>
    </source>
</evidence>
<gene>
    <name evidence="7" type="ORF">C4N26_11740</name>
</gene>
<dbReference type="GO" id="GO:0005886">
    <property type="term" value="C:plasma membrane"/>
    <property type="evidence" value="ECO:0007669"/>
    <property type="project" value="InterPro"/>
</dbReference>
<comment type="caution">
    <text evidence="7">The sequence shown here is derived from an EMBL/GenBank/DDBJ whole genome shotgun (WGS) entry which is preliminary data.</text>
</comment>
<keyword evidence="5" id="KW-0249">Electron transport</keyword>
<dbReference type="InterPro" id="IPR010209">
    <property type="entry name" value="Ion_transpt_RnfG/RsxG"/>
</dbReference>